<dbReference type="OrthoDB" id="3542292at2759"/>
<dbReference type="InterPro" id="IPR012341">
    <property type="entry name" value="6hp_glycosidase-like_sf"/>
</dbReference>
<dbReference type="InterPro" id="IPR011120">
    <property type="entry name" value="Trehalase_Ca-bd"/>
</dbReference>
<dbReference type="GO" id="GO:0005737">
    <property type="term" value="C:cytoplasm"/>
    <property type="evidence" value="ECO:0007669"/>
    <property type="project" value="InterPro"/>
</dbReference>
<dbReference type="PANTHER" id="PTHR23403:SF6">
    <property type="entry name" value="CYTOSOLIC NEUTRAL TREHALASE-RELATED"/>
    <property type="match status" value="1"/>
</dbReference>
<name>A0A232LZI5_9EURO</name>
<evidence type="ECO:0000259" key="6">
    <source>
        <dbReference type="Pfam" id="PF07492"/>
    </source>
</evidence>
<dbReference type="Proteomes" id="UP000243515">
    <property type="component" value="Unassembled WGS sequence"/>
</dbReference>
<organism evidence="7 8">
    <name type="scientific">Elaphomyces granulatus</name>
    <dbReference type="NCBI Taxonomy" id="519963"/>
    <lineage>
        <taxon>Eukaryota</taxon>
        <taxon>Fungi</taxon>
        <taxon>Dikarya</taxon>
        <taxon>Ascomycota</taxon>
        <taxon>Pezizomycotina</taxon>
        <taxon>Eurotiomycetes</taxon>
        <taxon>Eurotiomycetidae</taxon>
        <taxon>Eurotiales</taxon>
        <taxon>Elaphomycetaceae</taxon>
        <taxon>Elaphomyces</taxon>
    </lineage>
</organism>
<keyword evidence="4 5" id="KW-0326">Glycosidase</keyword>
<evidence type="ECO:0000256" key="3">
    <source>
        <dbReference type="ARBA" id="ARBA00022801"/>
    </source>
</evidence>
<accession>A0A232LZI5</accession>
<comment type="caution">
    <text evidence="7">The sequence shown here is derived from an EMBL/GenBank/DDBJ whole genome shotgun (WGS) entry which is preliminary data.</text>
</comment>
<dbReference type="GO" id="GO:0004555">
    <property type="term" value="F:alpha,alpha-trehalase activity"/>
    <property type="evidence" value="ECO:0007669"/>
    <property type="project" value="UniProtKB-EC"/>
</dbReference>
<dbReference type="EC" id="3.2.1.28" evidence="5"/>
<gene>
    <name evidence="7" type="ORF">Egran_02658</name>
</gene>
<dbReference type="Pfam" id="PF01204">
    <property type="entry name" value="Trehalase"/>
    <property type="match status" value="1"/>
</dbReference>
<keyword evidence="3 5" id="KW-0378">Hydrolase</keyword>
<dbReference type="InterPro" id="IPR018232">
    <property type="entry name" value="Glyco_hydro_37_CS"/>
</dbReference>
<dbReference type="PRINTS" id="PR00744">
    <property type="entry name" value="GLHYDRLASE37"/>
</dbReference>
<evidence type="ECO:0000313" key="7">
    <source>
        <dbReference type="EMBL" id="OXV09580.1"/>
    </source>
</evidence>
<dbReference type="PROSITE" id="PS00927">
    <property type="entry name" value="TREHALASE_1"/>
    <property type="match status" value="1"/>
</dbReference>
<keyword evidence="8" id="KW-1185">Reference proteome</keyword>
<evidence type="ECO:0000256" key="2">
    <source>
        <dbReference type="ARBA" id="ARBA00005615"/>
    </source>
</evidence>
<evidence type="ECO:0000313" key="8">
    <source>
        <dbReference type="Proteomes" id="UP000243515"/>
    </source>
</evidence>
<dbReference type="Pfam" id="PF07492">
    <property type="entry name" value="Trehalase_Ca-bi"/>
    <property type="match status" value="1"/>
</dbReference>
<evidence type="ECO:0000256" key="5">
    <source>
        <dbReference type="RuleBase" id="RU361180"/>
    </source>
</evidence>
<sequence length="708" mass="81404">MEFKGQTPIQPLQPHGEALDGILRKTASIPAIRKQFYTPLKRRGSHDEIKPANIVFKLYVTETLQLLLQQEDTDNNVQITVLDNGPKVMSLGTATSDSVKRREVRGTYQLANLLEKLYLTDGARGLDFVCLDEISENPVNRIDRKIRNQYWTTLTRRLDDSMIEAAAVDPKDWNDNPRPRIYVPFGLQRQFDYYSQLARDRPHLNLDVQYLPRGEEITQEFVHGIRDRPGILALEMEYSPNTEVPSVQTMRGMEFIVPGGRFNECYYWDSYFICIGLLEIGRTDIVKQIIKNFIFEIQNYGRIPNANRSYFLCRSQPPFFSDLIVRTFKAIESETGAVEFLRTAILAAIKEYRQVWMAEPRYDPVSGLSRYRSTGIGIPLEVEPGHFDYILSGYAEKYSMTISEFTVQYNDGKIKEPALDEFFLHDKAVRESGHDTSYRFEEGAANLATVDLNCLLYKYETDIAWAIKNVFNDRLVICDPWCTPGVTEGHVETSSHWNLEAQRRQARANTYLWNADQNMFFDYNTATNKQSTYEYVTTFYALWCGLATPAQAELLVSKSLPKFECVGGLTTSTESSRGPIGPGRVWRQWDYPFGWAPHQMLAWDGLKKYGYDQDMERLVYRWLHILVRVAVDYNGAIVEKYDVTQLKNPCKVDAEYGNQGLDFKGANVEGFGWSNASFSYGLSKIKHNGLMMKALGLLVPYDDLKWKK</sequence>
<dbReference type="AlphaFoldDB" id="A0A232LZI5"/>
<dbReference type="GO" id="GO:0005509">
    <property type="term" value="F:calcium ion binding"/>
    <property type="evidence" value="ECO:0007669"/>
    <property type="project" value="InterPro"/>
</dbReference>
<protein>
    <recommendedName>
        <fullName evidence="5">Trehalase</fullName>
        <ecNumber evidence="5">3.2.1.28</ecNumber>
    </recommendedName>
    <alternativeName>
        <fullName evidence="5">Alpha-trehalose glucohydrolase</fullName>
    </alternativeName>
</protein>
<dbReference type="EMBL" id="NPHW01003438">
    <property type="protein sequence ID" value="OXV09580.1"/>
    <property type="molecule type" value="Genomic_DNA"/>
</dbReference>
<dbReference type="Gene3D" id="1.50.10.10">
    <property type="match status" value="1"/>
</dbReference>
<comment type="catalytic activity">
    <reaction evidence="1 5">
        <text>alpha,alpha-trehalose + H2O = alpha-D-glucose + beta-D-glucose</text>
        <dbReference type="Rhea" id="RHEA:32675"/>
        <dbReference type="ChEBI" id="CHEBI:15377"/>
        <dbReference type="ChEBI" id="CHEBI:15903"/>
        <dbReference type="ChEBI" id="CHEBI:16551"/>
        <dbReference type="ChEBI" id="CHEBI:17925"/>
        <dbReference type="EC" id="3.2.1.28"/>
    </reaction>
</comment>
<dbReference type="InterPro" id="IPR001661">
    <property type="entry name" value="Glyco_hydro_37"/>
</dbReference>
<dbReference type="PANTHER" id="PTHR23403">
    <property type="entry name" value="TREHALASE"/>
    <property type="match status" value="1"/>
</dbReference>
<feature type="domain" description="Neutral trehalase Ca2+ binding" evidence="6">
    <location>
        <begin position="64"/>
        <end position="93"/>
    </location>
</feature>
<reference evidence="7 8" key="1">
    <citation type="journal article" date="2015" name="Environ. Microbiol.">
        <title>Metagenome sequence of Elaphomyces granulatus from sporocarp tissue reveals Ascomycota ectomycorrhizal fingerprints of genome expansion and a Proteobacteria-rich microbiome.</title>
        <authorList>
            <person name="Quandt C.A."/>
            <person name="Kohler A."/>
            <person name="Hesse C.N."/>
            <person name="Sharpton T.J."/>
            <person name="Martin F."/>
            <person name="Spatafora J.W."/>
        </authorList>
    </citation>
    <scope>NUCLEOTIDE SEQUENCE [LARGE SCALE GENOMIC DNA]</scope>
    <source>
        <strain evidence="7 8">OSC145934</strain>
    </source>
</reference>
<evidence type="ECO:0000256" key="4">
    <source>
        <dbReference type="ARBA" id="ARBA00023295"/>
    </source>
</evidence>
<comment type="similarity">
    <text evidence="2 5">Belongs to the glycosyl hydrolase 37 family.</text>
</comment>
<dbReference type="InterPro" id="IPR008928">
    <property type="entry name" value="6-hairpin_glycosidase_sf"/>
</dbReference>
<dbReference type="GO" id="GO:0005993">
    <property type="term" value="P:trehalose catabolic process"/>
    <property type="evidence" value="ECO:0007669"/>
    <property type="project" value="InterPro"/>
</dbReference>
<proteinExistence type="inferred from homology"/>
<dbReference type="SUPFAM" id="SSF48208">
    <property type="entry name" value="Six-hairpin glycosidases"/>
    <property type="match status" value="1"/>
</dbReference>
<dbReference type="PROSITE" id="PS00928">
    <property type="entry name" value="TREHALASE_2"/>
    <property type="match status" value="1"/>
</dbReference>
<evidence type="ECO:0000256" key="1">
    <source>
        <dbReference type="ARBA" id="ARBA00001576"/>
    </source>
</evidence>